<dbReference type="InterPro" id="IPR018011">
    <property type="entry name" value="Carb_sulfotrans_8-10"/>
</dbReference>
<gene>
    <name evidence="8" type="ORF">BJP34_31825</name>
</gene>
<keyword evidence="6" id="KW-0472">Membrane</keyword>
<dbReference type="InterPro" id="IPR005331">
    <property type="entry name" value="Sulfotransferase"/>
</dbReference>
<evidence type="ECO:0000256" key="3">
    <source>
        <dbReference type="ARBA" id="ARBA00022692"/>
    </source>
</evidence>
<keyword evidence="4" id="KW-1133">Transmembrane helix</keyword>
<dbReference type="PANTHER" id="PTHR12137">
    <property type="entry name" value="CARBOHYDRATE SULFOTRANSFERASE"/>
    <property type="match status" value="1"/>
</dbReference>
<dbReference type="OrthoDB" id="583135at2"/>
<dbReference type="AlphaFoldDB" id="A0A1D8U0I7"/>
<evidence type="ECO:0000313" key="9">
    <source>
        <dbReference type="Proteomes" id="UP000177870"/>
    </source>
</evidence>
<proteinExistence type="predicted"/>
<dbReference type="GO" id="GO:0016020">
    <property type="term" value="C:membrane"/>
    <property type="evidence" value="ECO:0007669"/>
    <property type="project" value="InterPro"/>
</dbReference>
<dbReference type="InterPro" id="IPR027417">
    <property type="entry name" value="P-loop_NTPase"/>
</dbReference>
<keyword evidence="7" id="KW-0325">Glycoprotein</keyword>
<evidence type="ECO:0008006" key="10">
    <source>
        <dbReference type="Google" id="ProtNLM"/>
    </source>
</evidence>
<dbReference type="RefSeq" id="WP_070395800.1">
    <property type="nucleotide sequence ID" value="NZ_CP017599.1"/>
</dbReference>
<reference evidence="9" key="1">
    <citation type="submission" date="2016-10" db="EMBL/GenBank/DDBJ databases">
        <title>Comparative genomics uncovers the prolific and rare metabolic potential of the cyanobacterial genus Moorea.</title>
        <authorList>
            <person name="Leao T."/>
            <person name="Castelao G."/>
            <person name="Korobeynikov A."/>
            <person name="Monroe E.A."/>
            <person name="Podell S."/>
            <person name="Glukhov E."/>
            <person name="Allen E."/>
            <person name="Gerwick W.H."/>
            <person name="Gerwick L."/>
        </authorList>
    </citation>
    <scope>NUCLEOTIDE SEQUENCE [LARGE SCALE GENOMIC DNA]</scope>
    <source>
        <strain evidence="9">PAL-8-15-08-1</strain>
    </source>
</reference>
<evidence type="ECO:0000256" key="6">
    <source>
        <dbReference type="ARBA" id="ARBA00023136"/>
    </source>
</evidence>
<dbReference type="GO" id="GO:0008146">
    <property type="term" value="F:sulfotransferase activity"/>
    <property type="evidence" value="ECO:0007669"/>
    <property type="project" value="InterPro"/>
</dbReference>
<keyword evidence="3" id="KW-0812">Transmembrane</keyword>
<name>A0A1D8U0I7_9CYAN</name>
<evidence type="ECO:0000313" key="8">
    <source>
        <dbReference type="EMBL" id="AOX03421.1"/>
    </source>
</evidence>
<dbReference type="KEGG" id="mpro:BJP34_31825"/>
<organism evidence="8 9">
    <name type="scientific">Moorena producens PAL-8-15-08-1</name>
    <dbReference type="NCBI Taxonomy" id="1458985"/>
    <lineage>
        <taxon>Bacteria</taxon>
        <taxon>Bacillati</taxon>
        <taxon>Cyanobacteriota</taxon>
        <taxon>Cyanophyceae</taxon>
        <taxon>Coleofasciculales</taxon>
        <taxon>Coleofasciculaceae</taxon>
        <taxon>Moorena</taxon>
    </lineage>
</organism>
<evidence type="ECO:0000256" key="7">
    <source>
        <dbReference type="ARBA" id="ARBA00023180"/>
    </source>
</evidence>
<accession>A0A1D8U0I7</accession>
<keyword evidence="2" id="KW-0808">Transferase</keyword>
<sequence length="248" mass="29410">MAMICRKYGLLYLMAPRTGCTAVEDVLEKKLEGELVPAQDILDANGKFLMHRRHHSLREMFRRNLLTEKEAASYLKFSCIRNPFDSLASDYVKRASKYQHFIADSTSWVHRLPGYIEDMEFCKTHSFNDWIEKHYGSIYGNGLKRTVQSLVRNTNRNRVKQFLGLPAEPYTLYGNYTKGMDTVMRFETLQDDFDRVLDKAGVPFKVQIPVINKTEERKKNYREYYNERSRKIVQYVFNKEIKRYGYEF</sequence>
<keyword evidence="5" id="KW-0333">Golgi apparatus</keyword>
<evidence type="ECO:0000256" key="4">
    <source>
        <dbReference type="ARBA" id="ARBA00022989"/>
    </source>
</evidence>
<dbReference type="Pfam" id="PF03567">
    <property type="entry name" value="Sulfotransfer_2"/>
    <property type="match status" value="1"/>
</dbReference>
<comment type="subcellular location">
    <subcellularLocation>
        <location evidence="1">Golgi apparatus membrane</location>
        <topology evidence="1">Single-pass type II membrane protein</topology>
    </subcellularLocation>
</comment>
<dbReference type="GO" id="GO:0016051">
    <property type="term" value="P:carbohydrate biosynthetic process"/>
    <property type="evidence" value="ECO:0007669"/>
    <property type="project" value="InterPro"/>
</dbReference>
<evidence type="ECO:0000256" key="2">
    <source>
        <dbReference type="ARBA" id="ARBA00022679"/>
    </source>
</evidence>
<dbReference type="SUPFAM" id="SSF52540">
    <property type="entry name" value="P-loop containing nucleoside triphosphate hydrolases"/>
    <property type="match status" value="1"/>
</dbReference>
<dbReference type="STRING" id="1458985.BJP34_31825"/>
<dbReference type="Proteomes" id="UP000177870">
    <property type="component" value="Chromosome"/>
</dbReference>
<dbReference type="EMBL" id="CP017599">
    <property type="protein sequence ID" value="AOX03421.1"/>
    <property type="molecule type" value="Genomic_DNA"/>
</dbReference>
<dbReference type="PANTHER" id="PTHR12137:SF54">
    <property type="entry name" value="CARBOHYDRATE SULFOTRANSFERASE"/>
    <property type="match status" value="1"/>
</dbReference>
<protein>
    <recommendedName>
        <fullName evidence="10">Sulfotransferase family protein</fullName>
    </recommendedName>
</protein>
<evidence type="ECO:0000256" key="5">
    <source>
        <dbReference type="ARBA" id="ARBA00023034"/>
    </source>
</evidence>
<evidence type="ECO:0000256" key="1">
    <source>
        <dbReference type="ARBA" id="ARBA00004323"/>
    </source>
</evidence>